<organism evidence="19 20">
    <name type="scientific">Neodiprion lecontei</name>
    <name type="common">Redheaded pine sawfly</name>
    <dbReference type="NCBI Taxonomy" id="441921"/>
    <lineage>
        <taxon>Eukaryota</taxon>
        <taxon>Metazoa</taxon>
        <taxon>Ecdysozoa</taxon>
        <taxon>Arthropoda</taxon>
        <taxon>Hexapoda</taxon>
        <taxon>Insecta</taxon>
        <taxon>Pterygota</taxon>
        <taxon>Neoptera</taxon>
        <taxon>Endopterygota</taxon>
        <taxon>Hymenoptera</taxon>
        <taxon>Tenthredinoidea</taxon>
        <taxon>Diprionidae</taxon>
        <taxon>Diprioninae</taxon>
        <taxon>Neodiprion</taxon>
    </lineage>
</organism>
<evidence type="ECO:0000256" key="4">
    <source>
        <dbReference type="ARBA" id="ARBA00008061"/>
    </source>
</evidence>
<evidence type="ECO:0000256" key="14">
    <source>
        <dbReference type="RuleBase" id="RU003615"/>
    </source>
</evidence>
<evidence type="ECO:0000259" key="18">
    <source>
        <dbReference type="SMART" id="SM00642"/>
    </source>
</evidence>
<dbReference type="PRINTS" id="PR00110">
    <property type="entry name" value="ALPHAAMYLASE"/>
</dbReference>
<dbReference type="InterPro" id="IPR017853">
    <property type="entry name" value="GH"/>
</dbReference>
<sequence>MGPCGSSHNGGQGQQRNTDQHFGYCTRMLKMLLSVTLLTLVAIATADTGVKDPHYWDNHDVMVHLFEWKWSDIADECENFLAPQGYGGVQVSPPNENLIISDRPWWERYQPVSYILTTRSGTEDEFKDMVERCNTVGVRIYVDAVFNHMSSVADDGSYGTAGSQAYYSSLSWPGVPYTSDNFHTSCSISSYLDAYQVRNCYLEGLADLDQSQDYVRAEIVEYMNKLIEMGVAGFRIDAAKHMWPADLEVIYDSLETLNIYQGFDSYTSPFIFQEVIDHGGEAISASEYTDLGRVTEFKYGTELSNCFQGNNDLRWLTNWGEDWDLMSSDDAFVFVDNHDTQRGGSVLTYKSSKAYKMAVAFMLAHTYGTPRVMSSFSFTDDDAGPPADSDGSISSPIFYSDNSCGNGWVCEHRWRQIYNMVGFRNAVKGTTINDWWDNSSNQISFCRGGAGFIAFNLDSWDLQQTLQTCLSAGTYCDVISGSLVDGSCTGKSVTVGSDGTAYIEILTTEEDGVLAIHQNAKL</sequence>
<gene>
    <name evidence="20" type="primary">LOC107219798</name>
</gene>
<keyword evidence="9" id="KW-0106">Calcium</keyword>
<dbReference type="InterPro" id="IPR006047">
    <property type="entry name" value="GH13_cat_dom"/>
</dbReference>
<keyword evidence="7" id="KW-0479">Metal-binding</keyword>
<comment type="similarity">
    <text evidence="4 14">Belongs to the glycosyl hydrolase 13 family.</text>
</comment>
<evidence type="ECO:0000256" key="7">
    <source>
        <dbReference type="ARBA" id="ARBA00022723"/>
    </source>
</evidence>
<keyword evidence="13 15" id="KW-0326">Glycosidase</keyword>
<feature type="domain" description="Alpha-amylase C-terminal" evidence="17">
    <location>
        <begin position="433"/>
        <end position="521"/>
    </location>
</feature>
<evidence type="ECO:0000256" key="15">
    <source>
        <dbReference type="RuleBase" id="RU361134"/>
    </source>
</evidence>
<dbReference type="EC" id="3.2.1.1" evidence="6 15"/>
<dbReference type="SUPFAM" id="SSF51011">
    <property type="entry name" value="Glycosyl hydrolase domain"/>
    <property type="match status" value="1"/>
</dbReference>
<dbReference type="InterPro" id="IPR013780">
    <property type="entry name" value="Glyco_hydro_b"/>
</dbReference>
<dbReference type="InterPro" id="IPR031319">
    <property type="entry name" value="A-amylase_C"/>
</dbReference>
<evidence type="ECO:0000256" key="3">
    <source>
        <dbReference type="ARBA" id="ARBA00001923"/>
    </source>
</evidence>
<dbReference type="SMART" id="SM00632">
    <property type="entry name" value="Aamy_C"/>
    <property type="match status" value="1"/>
</dbReference>
<dbReference type="Pfam" id="PF00128">
    <property type="entry name" value="Alpha-amylase"/>
    <property type="match status" value="1"/>
</dbReference>
<evidence type="ECO:0000259" key="17">
    <source>
        <dbReference type="SMART" id="SM00632"/>
    </source>
</evidence>
<protein>
    <recommendedName>
        <fullName evidence="6 15">Alpha-amylase</fullName>
        <ecNumber evidence="6 15">3.2.1.1</ecNumber>
    </recommendedName>
</protein>
<comment type="catalytic activity">
    <reaction evidence="1 15">
        <text>Endohydrolysis of (1-&gt;4)-alpha-D-glucosidic linkages in polysaccharides containing three or more (1-&gt;4)-alpha-linked D-glucose units.</text>
        <dbReference type="EC" id="3.2.1.1"/>
    </reaction>
</comment>
<keyword evidence="11" id="KW-0868">Chloride</keyword>
<accession>A0ABM3G2G8</accession>
<evidence type="ECO:0000256" key="5">
    <source>
        <dbReference type="ARBA" id="ARBA00011245"/>
    </source>
</evidence>
<evidence type="ECO:0000256" key="11">
    <source>
        <dbReference type="ARBA" id="ARBA00023214"/>
    </source>
</evidence>
<evidence type="ECO:0000313" key="20">
    <source>
        <dbReference type="RefSeq" id="XP_046594464.1"/>
    </source>
</evidence>
<evidence type="ECO:0000256" key="1">
    <source>
        <dbReference type="ARBA" id="ARBA00000548"/>
    </source>
</evidence>
<dbReference type="CDD" id="cd11317">
    <property type="entry name" value="AmyAc_bac_euk_AmyA"/>
    <property type="match status" value="1"/>
</dbReference>
<comment type="cofactor">
    <cofactor evidence="2">
        <name>Ca(2+)</name>
        <dbReference type="ChEBI" id="CHEBI:29108"/>
    </cofactor>
</comment>
<dbReference type="PANTHER" id="PTHR43447">
    <property type="entry name" value="ALPHA-AMYLASE"/>
    <property type="match status" value="1"/>
</dbReference>
<comment type="cofactor">
    <cofactor evidence="3">
        <name>chloride</name>
        <dbReference type="ChEBI" id="CHEBI:17996"/>
    </cofactor>
</comment>
<dbReference type="Gene3D" id="3.20.20.80">
    <property type="entry name" value="Glycosidases"/>
    <property type="match status" value="1"/>
</dbReference>
<reference evidence="20" key="1">
    <citation type="submission" date="2025-08" db="UniProtKB">
        <authorList>
            <consortium name="RefSeq"/>
        </authorList>
    </citation>
    <scope>IDENTIFICATION</scope>
    <source>
        <tissue evidence="20">Thorax and Abdomen</tissue>
    </source>
</reference>
<dbReference type="InterPro" id="IPR006048">
    <property type="entry name" value="A-amylase/branching_C"/>
</dbReference>
<dbReference type="SUPFAM" id="SSF51445">
    <property type="entry name" value="(Trans)glycosidases"/>
    <property type="match status" value="1"/>
</dbReference>
<feature type="signal peptide" evidence="16">
    <location>
        <begin position="1"/>
        <end position="46"/>
    </location>
</feature>
<proteinExistence type="inferred from homology"/>
<name>A0ABM3G2G8_NEOLC</name>
<keyword evidence="16" id="KW-0732">Signal</keyword>
<dbReference type="GeneID" id="107219798"/>
<evidence type="ECO:0000256" key="8">
    <source>
        <dbReference type="ARBA" id="ARBA00022801"/>
    </source>
</evidence>
<comment type="subunit">
    <text evidence="5">Monomer.</text>
</comment>
<evidence type="ECO:0000256" key="12">
    <source>
        <dbReference type="ARBA" id="ARBA00023277"/>
    </source>
</evidence>
<evidence type="ECO:0000256" key="13">
    <source>
        <dbReference type="ARBA" id="ARBA00023295"/>
    </source>
</evidence>
<dbReference type="Pfam" id="PF02806">
    <property type="entry name" value="Alpha-amylase_C"/>
    <property type="match status" value="1"/>
</dbReference>
<feature type="domain" description="Glycosyl hydrolase family 13 catalytic" evidence="18">
    <location>
        <begin position="60"/>
        <end position="424"/>
    </location>
</feature>
<dbReference type="Proteomes" id="UP000829291">
    <property type="component" value="Chromosome 4"/>
</dbReference>
<evidence type="ECO:0000256" key="6">
    <source>
        <dbReference type="ARBA" id="ARBA00012595"/>
    </source>
</evidence>
<dbReference type="Gene3D" id="2.60.40.1180">
    <property type="entry name" value="Golgi alpha-mannosidase II"/>
    <property type="match status" value="1"/>
</dbReference>
<keyword evidence="8 15" id="KW-0378">Hydrolase</keyword>
<dbReference type="InterPro" id="IPR006046">
    <property type="entry name" value="Alpha_amylase"/>
</dbReference>
<evidence type="ECO:0000256" key="10">
    <source>
        <dbReference type="ARBA" id="ARBA00023157"/>
    </source>
</evidence>
<evidence type="ECO:0000313" key="19">
    <source>
        <dbReference type="Proteomes" id="UP000829291"/>
    </source>
</evidence>
<keyword evidence="12 15" id="KW-0119">Carbohydrate metabolism</keyword>
<keyword evidence="19" id="KW-1185">Reference proteome</keyword>
<keyword evidence="10" id="KW-1015">Disulfide bond</keyword>
<dbReference type="RefSeq" id="XP_046594464.1">
    <property type="nucleotide sequence ID" value="XM_046738508.1"/>
</dbReference>
<evidence type="ECO:0000256" key="16">
    <source>
        <dbReference type="SAM" id="SignalP"/>
    </source>
</evidence>
<feature type="chain" id="PRO_5045074449" description="Alpha-amylase" evidence="16">
    <location>
        <begin position="47"/>
        <end position="522"/>
    </location>
</feature>
<evidence type="ECO:0000256" key="9">
    <source>
        <dbReference type="ARBA" id="ARBA00022837"/>
    </source>
</evidence>
<dbReference type="SMART" id="SM00642">
    <property type="entry name" value="Aamy"/>
    <property type="match status" value="1"/>
</dbReference>
<evidence type="ECO:0000256" key="2">
    <source>
        <dbReference type="ARBA" id="ARBA00001913"/>
    </source>
</evidence>